<dbReference type="Pfam" id="PF08085">
    <property type="entry name" value="Entericidin"/>
    <property type="match status" value="1"/>
</dbReference>
<evidence type="ECO:0000313" key="9">
    <source>
        <dbReference type="EMBL" id="PPE75298.1"/>
    </source>
</evidence>
<evidence type="ECO:0000256" key="8">
    <source>
        <dbReference type="SAM" id="SignalP"/>
    </source>
</evidence>
<evidence type="ECO:0008006" key="11">
    <source>
        <dbReference type="Google" id="ProtNLM"/>
    </source>
</evidence>
<evidence type="ECO:0000256" key="7">
    <source>
        <dbReference type="SAM" id="MobiDB-lite"/>
    </source>
</evidence>
<feature type="region of interest" description="Disordered" evidence="7">
    <location>
        <begin position="25"/>
        <end position="46"/>
    </location>
</feature>
<keyword evidence="3 8" id="KW-0732">Signal</keyword>
<evidence type="ECO:0000256" key="1">
    <source>
        <dbReference type="ARBA" id="ARBA00010296"/>
    </source>
</evidence>
<evidence type="ECO:0000256" key="5">
    <source>
        <dbReference type="ARBA" id="ARBA00023139"/>
    </source>
</evidence>
<evidence type="ECO:0000256" key="6">
    <source>
        <dbReference type="ARBA" id="ARBA00023288"/>
    </source>
</evidence>
<name>A0A2S5TKI6_9GAMM</name>
<dbReference type="GO" id="GO:0016020">
    <property type="term" value="C:membrane"/>
    <property type="evidence" value="ECO:0007669"/>
    <property type="project" value="InterPro"/>
</dbReference>
<protein>
    <recommendedName>
        <fullName evidence="11">Entericidin</fullName>
    </recommendedName>
</protein>
<feature type="chain" id="PRO_5015403867" description="Entericidin" evidence="8">
    <location>
        <begin position="18"/>
        <end position="46"/>
    </location>
</feature>
<accession>A0A2S5TKI6</accession>
<comment type="caution">
    <text evidence="9">The sequence shown here is derived from an EMBL/GenBank/DDBJ whole genome shotgun (WGS) entry which is preliminary data.</text>
</comment>
<reference evidence="9 10" key="1">
    <citation type="submission" date="2018-02" db="EMBL/GenBank/DDBJ databases">
        <title>Genome sequencing of Solimonas sp. HR-BB.</title>
        <authorList>
            <person name="Lee Y."/>
            <person name="Jeon C.O."/>
        </authorList>
    </citation>
    <scope>NUCLEOTIDE SEQUENCE [LARGE SCALE GENOMIC DNA]</scope>
    <source>
        <strain evidence="9 10">HR-BB</strain>
    </source>
</reference>
<proteinExistence type="inferred from homology"/>
<evidence type="ECO:0000256" key="3">
    <source>
        <dbReference type="ARBA" id="ARBA00022729"/>
    </source>
</evidence>
<dbReference type="PROSITE" id="PS51257">
    <property type="entry name" value="PROKAR_LIPOPROTEIN"/>
    <property type="match status" value="1"/>
</dbReference>
<sequence>MQKLVIALLLGSSTLLAACNTMEGAGKDMERGGQEVQDAAKPGDQR</sequence>
<keyword evidence="10" id="KW-1185">Reference proteome</keyword>
<keyword evidence="4" id="KW-0472">Membrane</keyword>
<dbReference type="EMBL" id="PSNW01000002">
    <property type="protein sequence ID" value="PPE75298.1"/>
    <property type="molecule type" value="Genomic_DNA"/>
</dbReference>
<dbReference type="Proteomes" id="UP000238220">
    <property type="component" value="Unassembled WGS sequence"/>
</dbReference>
<feature type="signal peptide" evidence="8">
    <location>
        <begin position="1"/>
        <end position="17"/>
    </location>
</feature>
<keyword evidence="5" id="KW-0564">Palmitate</keyword>
<keyword evidence="6" id="KW-0449">Lipoprotein</keyword>
<dbReference type="InterPro" id="IPR012556">
    <property type="entry name" value="Entericidin"/>
</dbReference>
<dbReference type="GO" id="GO:0009636">
    <property type="term" value="P:response to toxic substance"/>
    <property type="evidence" value="ECO:0007669"/>
    <property type="project" value="InterPro"/>
</dbReference>
<evidence type="ECO:0000313" key="10">
    <source>
        <dbReference type="Proteomes" id="UP000238220"/>
    </source>
</evidence>
<dbReference type="AlphaFoldDB" id="A0A2S5TKI6"/>
<evidence type="ECO:0000256" key="2">
    <source>
        <dbReference type="ARBA" id="ARBA00022475"/>
    </source>
</evidence>
<gene>
    <name evidence="9" type="ORF">C3942_04250</name>
</gene>
<keyword evidence="2" id="KW-1003">Cell membrane</keyword>
<evidence type="ECO:0000256" key="4">
    <source>
        <dbReference type="ARBA" id="ARBA00023136"/>
    </source>
</evidence>
<comment type="similarity">
    <text evidence="1">Belongs to the EcnA/EcnB lipoprotein family.</text>
</comment>
<organism evidence="9 10">
    <name type="scientific">Solimonas fluminis</name>
    <dbReference type="NCBI Taxonomy" id="2086571"/>
    <lineage>
        <taxon>Bacteria</taxon>
        <taxon>Pseudomonadati</taxon>
        <taxon>Pseudomonadota</taxon>
        <taxon>Gammaproteobacteria</taxon>
        <taxon>Nevskiales</taxon>
        <taxon>Nevskiaceae</taxon>
        <taxon>Solimonas</taxon>
    </lineage>
</organism>